<dbReference type="GO" id="GO:0031012">
    <property type="term" value="C:extracellular matrix"/>
    <property type="evidence" value="ECO:0007669"/>
    <property type="project" value="TreeGrafter"/>
</dbReference>
<accession>A0AAD9JP83</accession>
<evidence type="ECO:0000313" key="1">
    <source>
        <dbReference type="EMBL" id="KAK2156381.1"/>
    </source>
</evidence>
<keyword evidence="2" id="KW-1185">Reference proteome</keyword>
<dbReference type="Proteomes" id="UP001209878">
    <property type="component" value="Unassembled WGS sequence"/>
</dbReference>
<dbReference type="AlphaFoldDB" id="A0AAD9JP83"/>
<reference evidence="1" key="1">
    <citation type="journal article" date="2023" name="Mol. Biol. Evol.">
        <title>Third-Generation Sequencing Reveals the Adaptive Role of the Epigenome in Three Deep-Sea Polychaetes.</title>
        <authorList>
            <person name="Perez M."/>
            <person name="Aroh O."/>
            <person name="Sun Y."/>
            <person name="Lan Y."/>
            <person name="Juniper S.K."/>
            <person name="Young C.R."/>
            <person name="Angers B."/>
            <person name="Qian P.Y."/>
        </authorList>
    </citation>
    <scope>NUCLEOTIDE SEQUENCE</scope>
    <source>
        <strain evidence="1">R07B-5</strain>
    </source>
</reference>
<dbReference type="PANTHER" id="PTHR33395:SF22">
    <property type="entry name" value="REVERSE TRANSCRIPTASE DOMAIN-CONTAINING PROTEIN"/>
    <property type="match status" value="1"/>
</dbReference>
<dbReference type="EMBL" id="JAODUO010001974">
    <property type="protein sequence ID" value="KAK2156381.1"/>
    <property type="molecule type" value="Genomic_DNA"/>
</dbReference>
<evidence type="ECO:0000313" key="2">
    <source>
        <dbReference type="Proteomes" id="UP001209878"/>
    </source>
</evidence>
<dbReference type="GO" id="GO:0061343">
    <property type="term" value="P:cell adhesion involved in heart morphogenesis"/>
    <property type="evidence" value="ECO:0007669"/>
    <property type="project" value="TreeGrafter"/>
</dbReference>
<organism evidence="1 2">
    <name type="scientific">Ridgeia piscesae</name>
    <name type="common">Tubeworm</name>
    <dbReference type="NCBI Taxonomy" id="27915"/>
    <lineage>
        <taxon>Eukaryota</taxon>
        <taxon>Metazoa</taxon>
        <taxon>Spiralia</taxon>
        <taxon>Lophotrochozoa</taxon>
        <taxon>Annelida</taxon>
        <taxon>Polychaeta</taxon>
        <taxon>Sedentaria</taxon>
        <taxon>Canalipalpata</taxon>
        <taxon>Sabellida</taxon>
        <taxon>Siboglinidae</taxon>
        <taxon>Ridgeia</taxon>
    </lineage>
</organism>
<comment type="caution">
    <text evidence="1">The sequence shown here is derived from an EMBL/GenBank/DDBJ whole genome shotgun (WGS) entry which is preliminary data.</text>
</comment>
<dbReference type="PANTHER" id="PTHR33395">
    <property type="entry name" value="TRANSCRIPTASE, PUTATIVE-RELATED-RELATED"/>
    <property type="match status" value="1"/>
</dbReference>
<dbReference type="GO" id="GO:0007508">
    <property type="term" value="P:larval heart development"/>
    <property type="evidence" value="ECO:0007669"/>
    <property type="project" value="TreeGrafter"/>
</dbReference>
<sequence>MQAGAEGARFLELTQDLFLTHVHVETTGENILDLILSTEPNMIDADRAKEPFSDHNIVTCDVIVSVQVKEWRETYYDYKTGNYEEMRTFLRDWEQALQNTNVNIKWDHFKAVVNSAVQRFLPISTKNRNRKPRWMSKRAEPARRRKYHMWKRYRETREYHLYEAYKRQRNTAQNEVKKAKRYYEGKNLLRI</sequence>
<name>A0AAD9JP83_RIDPI</name>
<gene>
    <name evidence="1" type="ORF">NP493_1977g00003</name>
</gene>
<protein>
    <submittedName>
        <fullName evidence="1">Uncharacterized protein</fullName>
    </submittedName>
</protein>
<proteinExistence type="predicted"/>